<dbReference type="EnsemblProtists" id="PYU1_T014518">
    <property type="protein sequence ID" value="PYU1_T014518"/>
    <property type="gene ID" value="PYU1_G014487"/>
</dbReference>
<reference evidence="5" key="3">
    <citation type="submission" date="2015-02" db="UniProtKB">
        <authorList>
            <consortium name="EnsemblProtists"/>
        </authorList>
    </citation>
    <scope>IDENTIFICATION</scope>
    <source>
        <strain evidence="5">DAOM BR144</strain>
    </source>
</reference>
<dbReference type="eggNOG" id="ENOG502QUZ6">
    <property type="taxonomic scope" value="Eukaryota"/>
</dbReference>
<dbReference type="GO" id="GO:0006355">
    <property type="term" value="P:regulation of DNA-templated transcription"/>
    <property type="evidence" value="ECO:0007669"/>
    <property type="project" value="InterPro"/>
</dbReference>
<dbReference type="PROSITE" id="PS50967">
    <property type="entry name" value="HRDC"/>
    <property type="match status" value="1"/>
</dbReference>
<feature type="compositionally biased region" description="Polar residues" evidence="3">
    <location>
        <begin position="451"/>
        <end position="460"/>
    </location>
</feature>
<dbReference type="Gene3D" id="1.10.150.80">
    <property type="entry name" value="HRDC domain"/>
    <property type="match status" value="1"/>
</dbReference>
<feature type="compositionally biased region" description="Basic and acidic residues" evidence="3">
    <location>
        <begin position="349"/>
        <end position="360"/>
    </location>
</feature>
<dbReference type="GO" id="GO:0003676">
    <property type="term" value="F:nucleic acid binding"/>
    <property type="evidence" value="ECO:0007669"/>
    <property type="project" value="InterPro"/>
</dbReference>
<feature type="domain" description="HRDC" evidence="4">
    <location>
        <begin position="249"/>
        <end position="328"/>
    </location>
</feature>
<dbReference type="EMBL" id="GL376575">
    <property type="status" value="NOT_ANNOTATED_CDS"/>
    <property type="molecule type" value="Genomic_DNA"/>
</dbReference>
<dbReference type="InterPro" id="IPR010997">
    <property type="entry name" value="HRDC-like_sf"/>
</dbReference>
<feature type="compositionally biased region" description="Low complexity" evidence="3">
    <location>
        <begin position="208"/>
        <end position="234"/>
    </location>
</feature>
<dbReference type="AlphaFoldDB" id="K3XBB9"/>
<feature type="compositionally biased region" description="Polar residues" evidence="3">
    <location>
        <begin position="28"/>
        <end position="40"/>
    </location>
</feature>
<keyword evidence="1" id="KW-0539">Nucleus</keyword>
<dbReference type="STRING" id="431595.K3XBB9"/>
<dbReference type="HOGENOM" id="CLU_024905_0_0_1"/>
<organism evidence="5 6">
    <name type="scientific">Globisporangium ultimum (strain ATCC 200006 / CBS 805.95 / DAOM BR144)</name>
    <name type="common">Pythium ultimum</name>
    <dbReference type="NCBI Taxonomy" id="431595"/>
    <lineage>
        <taxon>Eukaryota</taxon>
        <taxon>Sar</taxon>
        <taxon>Stramenopiles</taxon>
        <taxon>Oomycota</taxon>
        <taxon>Peronosporomycetes</taxon>
        <taxon>Pythiales</taxon>
        <taxon>Pythiaceae</taxon>
        <taxon>Globisporangium</taxon>
    </lineage>
</organism>
<sequence>MRVKKLNAPPRRPKAGDDDSDTNSSTTLGSPTTTERTWVSPTKDFVRASPSRFPHSSHRELGADSPTDPSGVHPIELHDVDQVHLHHSFGSNSQSDRGIVKNHQMSAGASRDANGRKAVAASSKKANGAAATSWREAVAHSVRDAIHVRIVEYLKALKPNAPEKVLARLPGLASRMEKSLLKLANSQDEYSDLSTLAQRLSSIQQSSAKKLLQQQVAPPRGGPATSSSSSNTPPHENGGNVRGTTPLSEDQARFVFQCLQSWRQKLVNMYGVAPWEILPNPILAKVAVYAPSTEQELGVCGVQEDQIARFGSSLLKELQLICGSTARNVSPSSSANRHAATSAPAKASRKAESTKRAADPKKRKINNLAPAGGEATNGNSRLAPAPNSFMMPHAVNPGAMIPPSQLLFRPPGMDTLPTLLPSAAAGATTSSAKKSAFNSSSSSTATRLSSGPTPLLQQPFFSRLPSPAQQHDGQENNHMHLLAQGAGHMSKQQQDAKTIDMYEKELQTLRWMLHQSQQEKSQLEGEVQRLRHQLQGGGSARDARQSVESQ</sequence>
<evidence type="ECO:0000256" key="1">
    <source>
        <dbReference type="ARBA" id="ARBA00023242"/>
    </source>
</evidence>
<reference evidence="6" key="1">
    <citation type="journal article" date="2010" name="Genome Biol.">
        <title>Genome sequence of the necrotrophic plant pathogen Pythium ultimum reveals original pathogenicity mechanisms and effector repertoire.</title>
        <authorList>
            <person name="Levesque C.A."/>
            <person name="Brouwer H."/>
            <person name="Cano L."/>
            <person name="Hamilton J.P."/>
            <person name="Holt C."/>
            <person name="Huitema E."/>
            <person name="Raffaele S."/>
            <person name="Robideau G.P."/>
            <person name="Thines M."/>
            <person name="Win J."/>
            <person name="Zerillo M.M."/>
            <person name="Beakes G.W."/>
            <person name="Boore J.L."/>
            <person name="Busam D."/>
            <person name="Dumas B."/>
            <person name="Ferriera S."/>
            <person name="Fuerstenberg S.I."/>
            <person name="Gachon C.M."/>
            <person name="Gaulin E."/>
            <person name="Govers F."/>
            <person name="Grenville-Briggs L."/>
            <person name="Horner N."/>
            <person name="Hostetler J."/>
            <person name="Jiang R.H."/>
            <person name="Johnson J."/>
            <person name="Krajaejun T."/>
            <person name="Lin H."/>
            <person name="Meijer H.J."/>
            <person name="Moore B."/>
            <person name="Morris P."/>
            <person name="Phuntmart V."/>
            <person name="Puiu D."/>
            <person name="Shetty J."/>
            <person name="Stajich J.E."/>
            <person name="Tripathy S."/>
            <person name="Wawra S."/>
            <person name="van West P."/>
            <person name="Whitty B.R."/>
            <person name="Coutinho P.M."/>
            <person name="Henrissat B."/>
            <person name="Martin F."/>
            <person name="Thomas P.D."/>
            <person name="Tyler B.M."/>
            <person name="De Vries R.P."/>
            <person name="Kamoun S."/>
            <person name="Yandell M."/>
            <person name="Tisserat N."/>
            <person name="Buell C.R."/>
        </authorList>
    </citation>
    <scope>NUCLEOTIDE SEQUENCE</scope>
    <source>
        <strain evidence="6">DAOM:BR144</strain>
    </source>
</reference>
<reference evidence="6" key="2">
    <citation type="submission" date="2010-04" db="EMBL/GenBank/DDBJ databases">
        <authorList>
            <person name="Buell R."/>
            <person name="Hamilton J."/>
            <person name="Hostetler J."/>
        </authorList>
    </citation>
    <scope>NUCLEOTIDE SEQUENCE [LARGE SCALE GENOMIC DNA]</scope>
    <source>
        <strain evidence="6">DAOM:BR144</strain>
    </source>
</reference>
<feature type="region of interest" description="Disordered" evidence="3">
    <location>
        <begin position="104"/>
        <end position="124"/>
    </location>
</feature>
<evidence type="ECO:0000256" key="2">
    <source>
        <dbReference type="SAM" id="Coils"/>
    </source>
</evidence>
<dbReference type="InterPro" id="IPR002121">
    <property type="entry name" value="HRDC_dom"/>
</dbReference>
<dbReference type="Gene3D" id="1.10.246.20">
    <property type="entry name" value="Coactivator CBP, KIX domain"/>
    <property type="match status" value="1"/>
</dbReference>
<keyword evidence="6" id="KW-1185">Reference proteome</keyword>
<name>K3XBB9_GLOUD</name>
<accession>K3XBB9</accession>
<feature type="region of interest" description="Disordered" evidence="3">
    <location>
        <begin position="1"/>
        <end position="74"/>
    </location>
</feature>
<feature type="region of interest" description="Disordered" evidence="3">
    <location>
        <begin position="429"/>
        <end position="473"/>
    </location>
</feature>
<dbReference type="Proteomes" id="UP000019132">
    <property type="component" value="Unassembled WGS sequence"/>
</dbReference>
<proteinExistence type="predicted"/>
<dbReference type="GO" id="GO:0003712">
    <property type="term" value="F:transcription coregulator activity"/>
    <property type="evidence" value="ECO:0007669"/>
    <property type="project" value="InterPro"/>
</dbReference>
<dbReference type="GO" id="GO:0000166">
    <property type="term" value="F:nucleotide binding"/>
    <property type="evidence" value="ECO:0007669"/>
    <property type="project" value="InterPro"/>
</dbReference>
<dbReference type="InterPro" id="IPR036529">
    <property type="entry name" value="KIX_dom_sf"/>
</dbReference>
<evidence type="ECO:0000313" key="5">
    <source>
        <dbReference type="EnsemblProtists" id="PYU1_T014518"/>
    </source>
</evidence>
<evidence type="ECO:0000313" key="6">
    <source>
        <dbReference type="Proteomes" id="UP000019132"/>
    </source>
</evidence>
<evidence type="ECO:0000259" key="4">
    <source>
        <dbReference type="PROSITE" id="PS50967"/>
    </source>
</evidence>
<feature type="coiled-coil region" evidence="2">
    <location>
        <begin position="499"/>
        <end position="533"/>
    </location>
</feature>
<feature type="compositionally biased region" description="Low complexity" evidence="3">
    <location>
        <begin position="429"/>
        <end position="450"/>
    </location>
</feature>
<feature type="region of interest" description="Disordered" evidence="3">
    <location>
        <begin position="327"/>
        <end position="386"/>
    </location>
</feature>
<protein>
    <recommendedName>
        <fullName evidence="4">HRDC domain-containing protein</fullName>
    </recommendedName>
</protein>
<dbReference type="SUPFAM" id="SSF47819">
    <property type="entry name" value="HRDC-like"/>
    <property type="match status" value="1"/>
</dbReference>
<keyword evidence="2" id="KW-0175">Coiled coil</keyword>
<dbReference type="InterPro" id="IPR044876">
    <property type="entry name" value="HRDC_dom_sf"/>
</dbReference>
<dbReference type="InParanoid" id="K3XBB9"/>
<evidence type="ECO:0000256" key="3">
    <source>
        <dbReference type="SAM" id="MobiDB-lite"/>
    </source>
</evidence>
<feature type="compositionally biased region" description="Polar residues" evidence="3">
    <location>
        <begin position="327"/>
        <end position="336"/>
    </location>
</feature>
<dbReference type="Pfam" id="PF00570">
    <property type="entry name" value="HRDC"/>
    <property type="match status" value="1"/>
</dbReference>
<feature type="region of interest" description="Disordered" evidence="3">
    <location>
        <begin position="208"/>
        <end position="246"/>
    </location>
</feature>
<dbReference type="VEuPathDB" id="FungiDB:PYU1_G014487"/>